<accession>A0ABU4VN49</accession>
<gene>
    <name evidence="6" type="ORF">SK069_11875</name>
</gene>
<comment type="caution">
    <text evidence="6">The sequence shown here is derived from an EMBL/GenBank/DDBJ whole genome shotgun (WGS) entry which is preliminary data.</text>
</comment>
<dbReference type="PANTHER" id="PTHR43178:SF5">
    <property type="entry name" value="LIPOAMIDE ACYLTRANSFERASE COMPONENT OF BRANCHED-CHAIN ALPHA-KETO ACID DEHYDROGENASE COMPLEX, MITOCHONDRIAL"/>
    <property type="match status" value="1"/>
</dbReference>
<feature type="domain" description="2-oxoacid dehydrogenase acyltransferase catalytic" evidence="5">
    <location>
        <begin position="37"/>
        <end position="250"/>
    </location>
</feature>
<dbReference type="RefSeq" id="WP_319954453.1">
    <property type="nucleotide sequence ID" value="NZ_JAXAVX010000005.1"/>
</dbReference>
<sequence length="251" mass="25942">MSSSPPQPNALATTGPDDGVSVEEGTKRGTVTSRIPTKAQTALARRLAEVRATVPAWSASRDVDVAELVALLPGAGPGAPEPIDAIIRACGLALRAGERVSGAWRDGRLEHWSRANVALLLDDGEALATPVVHDADGQDLATIAARRRDLQARATARELRAPDSGGATFALLDAGSEGPDRLDVIMPPGIGAALAVGRIARRPWIVGDAVQARHVVTLTLSADHRAVLPAHAAAFLAHLAASLEQPAVLLG</sequence>
<evidence type="ECO:0000256" key="3">
    <source>
        <dbReference type="ARBA" id="ARBA00023315"/>
    </source>
</evidence>
<protein>
    <submittedName>
        <fullName evidence="6">2-oxo acid dehydrogenase subunit E2</fullName>
    </submittedName>
</protein>
<evidence type="ECO:0000259" key="5">
    <source>
        <dbReference type="Pfam" id="PF00198"/>
    </source>
</evidence>
<dbReference type="EMBL" id="JAXAVX010000005">
    <property type="protein sequence ID" value="MDX8152298.1"/>
    <property type="molecule type" value="Genomic_DNA"/>
</dbReference>
<comment type="cofactor">
    <cofactor evidence="1">
        <name>(R)-lipoate</name>
        <dbReference type="ChEBI" id="CHEBI:83088"/>
    </cofactor>
</comment>
<dbReference type="Gene3D" id="3.30.559.10">
    <property type="entry name" value="Chloramphenicol acetyltransferase-like domain"/>
    <property type="match status" value="1"/>
</dbReference>
<organism evidence="6 7">
    <name type="scientific">Patulibacter brassicae</name>
    <dbReference type="NCBI Taxonomy" id="1705717"/>
    <lineage>
        <taxon>Bacteria</taxon>
        <taxon>Bacillati</taxon>
        <taxon>Actinomycetota</taxon>
        <taxon>Thermoleophilia</taxon>
        <taxon>Solirubrobacterales</taxon>
        <taxon>Patulibacteraceae</taxon>
        <taxon>Patulibacter</taxon>
    </lineage>
</organism>
<dbReference type="InterPro" id="IPR001078">
    <property type="entry name" value="2-oxoacid_DH_actylTfrase"/>
</dbReference>
<keyword evidence="3" id="KW-0012">Acyltransferase</keyword>
<proteinExistence type="predicted"/>
<dbReference type="InterPro" id="IPR050743">
    <property type="entry name" value="2-oxoacid_DH_E2_comp"/>
</dbReference>
<reference evidence="6 7" key="1">
    <citation type="submission" date="2023-11" db="EMBL/GenBank/DDBJ databases">
        <authorList>
            <person name="Xu M."/>
            <person name="Jiang T."/>
        </authorList>
    </citation>
    <scope>NUCLEOTIDE SEQUENCE [LARGE SCALE GENOMIC DNA]</scope>
    <source>
        <strain evidence="6 7">SD</strain>
    </source>
</reference>
<dbReference type="Proteomes" id="UP001277761">
    <property type="component" value="Unassembled WGS sequence"/>
</dbReference>
<dbReference type="PANTHER" id="PTHR43178">
    <property type="entry name" value="DIHYDROLIPOAMIDE ACETYLTRANSFERASE COMPONENT OF PYRUVATE DEHYDROGENASE COMPLEX"/>
    <property type="match status" value="1"/>
</dbReference>
<evidence type="ECO:0000313" key="6">
    <source>
        <dbReference type="EMBL" id="MDX8152298.1"/>
    </source>
</evidence>
<dbReference type="SUPFAM" id="SSF52777">
    <property type="entry name" value="CoA-dependent acyltransferases"/>
    <property type="match status" value="1"/>
</dbReference>
<feature type="region of interest" description="Disordered" evidence="4">
    <location>
        <begin position="1"/>
        <end position="28"/>
    </location>
</feature>
<evidence type="ECO:0000256" key="1">
    <source>
        <dbReference type="ARBA" id="ARBA00001938"/>
    </source>
</evidence>
<keyword evidence="7" id="KW-1185">Reference proteome</keyword>
<evidence type="ECO:0000256" key="4">
    <source>
        <dbReference type="SAM" id="MobiDB-lite"/>
    </source>
</evidence>
<name>A0ABU4VN49_9ACTN</name>
<evidence type="ECO:0000256" key="2">
    <source>
        <dbReference type="ARBA" id="ARBA00022679"/>
    </source>
</evidence>
<dbReference type="Pfam" id="PF00198">
    <property type="entry name" value="2-oxoacid_dh"/>
    <property type="match status" value="1"/>
</dbReference>
<evidence type="ECO:0000313" key="7">
    <source>
        <dbReference type="Proteomes" id="UP001277761"/>
    </source>
</evidence>
<dbReference type="InterPro" id="IPR023213">
    <property type="entry name" value="CAT-like_dom_sf"/>
</dbReference>
<keyword evidence="2" id="KW-0808">Transferase</keyword>